<feature type="domain" description="ABM" evidence="1">
    <location>
        <begin position="2"/>
        <end position="90"/>
    </location>
</feature>
<proteinExistence type="predicted"/>
<dbReference type="PANTHER" id="PTHR33336">
    <property type="entry name" value="QUINOL MONOOXYGENASE YGIN-RELATED"/>
    <property type="match status" value="1"/>
</dbReference>
<evidence type="ECO:0000313" key="2">
    <source>
        <dbReference type="EMBL" id="SDC28210.1"/>
    </source>
</evidence>
<dbReference type="Gene3D" id="3.30.70.100">
    <property type="match status" value="1"/>
</dbReference>
<name>A0A1G6KB46_9BACT</name>
<evidence type="ECO:0000259" key="1">
    <source>
        <dbReference type="PROSITE" id="PS51725"/>
    </source>
</evidence>
<dbReference type="PANTHER" id="PTHR33336:SF15">
    <property type="entry name" value="ABM DOMAIN-CONTAINING PROTEIN"/>
    <property type="match status" value="1"/>
</dbReference>
<dbReference type="Proteomes" id="UP000199452">
    <property type="component" value="Unassembled WGS sequence"/>
</dbReference>
<dbReference type="EMBL" id="FMYP01000024">
    <property type="protein sequence ID" value="SDC28210.1"/>
    <property type="molecule type" value="Genomic_DNA"/>
</dbReference>
<keyword evidence="2" id="KW-0560">Oxidoreductase</keyword>
<sequence length="99" mass="11674">MVQVIVFYSVLPIFESPYTTLFSKVRENVLKEDGCIQYELFVSPFNPLRFCLVEKWVSQTALDAHLTTNHMADYFAQSRDFFTDKPIIEIKDIVNERYL</sequence>
<keyword evidence="2" id="KW-0503">Monooxygenase</keyword>
<dbReference type="STRING" id="1640674.SAMN05216323_102413"/>
<organism evidence="2 3">
    <name type="scientific">Williamwhitmania taraxaci</name>
    <dbReference type="NCBI Taxonomy" id="1640674"/>
    <lineage>
        <taxon>Bacteria</taxon>
        <taxon>Pseudomonadati</taxon>
        <taxon>Bacteroidota</taxon>
        <taxon>Bacteroidia</taxon>
        <taxon>Bacteroidales</taxon>
        <taxon>Williamwhitmaniaceae</taxon>
        <taxon>Williamwhitmania</taxon>
    </lineage>
</organism>
<dbReference type="RefSeq" id="WP_092437686.1">
    <property type="nucleotide sequence ID" value="NZ_FMYP01000024.1"/>
</dbReference>
<keyword evidence="3" id="KW-1185">Reference proteome</keyword>
<dbReference type="InterPro" id="IPR011008">
    <property type="entry name" value="Dimeric_a/b-barrel"/>
</dbReference>
<accession>A0A1G6KB46</accession>
<dbReference type="InterPro" id="IPR007138">
    <property type="entry name" value="ABM_dom"/>
</dbReference>
<evidence type="ECO:0000313" key="3">
    <source>
        <dbReference type="Proteomes" id="UP000199452"/>
    </source>
</evidence>
<dbReference type="PROSITE" id="PS51725">
    <property type="entry name" value="ABM"/>
    <property type="match status" value="1"/>
</dbReference>
<dbReference type="AlphaFoldDB" id="A0A1G6KB46"/>
<dbReference type="Pfam" id="PF03992">
    <property type="entry name" value="ABM"/>
    <property type="match status" value="1"/>
</dbReference>
<dbReference type="GO" id="GO:0004497">
    <property type="term" value="F:monooxygenase activity"/>
    <property type="evidence" value="ECO:0007669"/>
    <property type="project" value="UniProtKB-KW"/>
</dbReference>
<dbReference type="SUPFAM" id="SSF54909">
    <property type="entry name" value="Dimeric alpha+beta barrel"/>
    <property type="match status" value="1"/>
</dbReference>
<protein>
    <submittedName>
        <fullName evidence="2">Quinol monooxygenase YgiN</fullName>
    </submittedName>
</protein>
<dbReference type="OrthoDB" id="287932at2"/>
<dbReference type="InterPro" id="IPR050744">
    <property type="entry name" value="AI-2_Isomerase_LsrG"/>
</dbReference>
<gene>
    <name evidence="2" type="ORF">SAMN05216323_102413</name>
</gene>
<reference evidence="2 3" key="1">
    <citation type="submission" date="2016-09" db="EMBL/GenBank/DDBJ databases">
        <authorList>
            <person name="Capua I."/>
            <person name="De Benedictis P."/>
            <person name="Joannis T."/>
            <person name="Lombin L.H."/>
            <person name="Cattoli G."/>
        </authorList>
    </citation>
    <scope>NUCLEOTIDE SEQUENCE [LARGE SCALE GENOMIC DNA]</scope>
    <source>
        <strain evidence="2 3">A7P-90m</strain>
    </source>
</reference>